<sequence>MFQDNSLLIELKNQLRKKKLIVEGIVKSTSQGFGFLEVDSKTTYFIPQKNMKKVIHGDRIAGSIEIENNKEIFHPEKLIESFLKIFIGSIVKKNNCIYIRSYYPYIRDIVFHRYKTSISRSWKNGDWVVAELKKHKLQNSHHFYAHIKKFISEKNNPLSPWYVILSRHNLELTSPIINSIELLKQTIPNDNRVDLTSLDFITIDNCYTKDIDDALFVEKSSSNRLILTVAIADPTEYILADTEVDFIAKKRIFTNYLPGFNISMLPKKLSEDVCSLFPQVKRPVLACRIIIDDNGNIIMDKIEFFLAWIKSQSKLSYEQVSNWLEKSGSWKPENIRIEKQILLLQQIYNIRNLWRQKNALIFQDRPEYRFHLSKKWEVLKISIENRRIAHKIVEESMISANICAAYFLEKKLGFGLYSAHTGFDIFNAKNVVLFLKKYNISYSIEEIMTLSGFCKLKRLLNQLSNGYLDYRICRFQSFGEISIFSKPHFSLGLSSYATWTSPIRKYSDMINHRLIKSVIMGNKRITPPNNTIISNIINRKRKMRMAAKEIEEWLYIKFFKNIDHHNKFYQAKIVDVFKGGLRARLLKNGAFIFIPASYIHKIRKELICSPECGMIYLRNKIYYQVSDIITVKILYINQEKKTIFASLIN</sequence>
<evidence type="ECO:0000259" key="10">
    <source>
        <dbReference type="SMART" id="SM00357"/>
    </source>
</evidence>
<dbReference type="NCBIfam" id="TIGR02062">
    <property type="entry name" value="RNase_B"/>
    <property type="match status" value="1"/>
</dbReference>
<keyword evidence="7 9" id="KW-0269">Exonuclease</keyword>
<dbReference type="SMART" id="SM00955">
    <property type="entry name" value="RNB"/>
    <property type="match status" value="1"/>
</dbReference>
<dbReference type="EMBL" id="LR025085">
    <property type="protein sequence ID" value="VAX76501.1"/>
    <property type="molecule type" value="Genomic_DNA"/>
</dbReference>
<dbReference type="InterPro" id="IPR003029">
    <property type="entry name" value="S1_domain"/>
</dbReference>
<gene>
    <name evidence="9 12" type="primary">rnb</name>
    <name evidence="12" type="ORF">BUCINSTRO3249_0176</name>
</gene>
<dbReference type="Pfam" id="PF08206">
    <property type="entry name" value="OB_RNB"/>
    <property type="match status" value="1"/>
</dbReference>
<evidence type="ECO:0000256" key="4">
    <source>
        <dbReference type="ARBA" id="ARBA00022490"/>
    </source>
</evidence>
<dbReference type="OrthoDB" id="9764149at2"/>
<comment type="function">
    <text evidence="9">Involved in mRNA degradation. Hydrolyzes single-stranded polyribonucleotides processively in the 3' to 5' direction.</text>
</comment>
<dbReference type="RefSeq" id="WP_158349056.1">
    <property type="nucleotide sequence ID" value="NZ_LR025085.1"/>
</dbReference>
<dbReference type="EC" id="3.1.13.1" evidence="9"/>
<feature type="domain" description="RNB" evidence="11">
    <location>
        <begin position="192"/>
        <end position="521"/>
    </location>
</feature>
<protein>
    <recommendedName>
        <fullName evidence="9">Exoribonuclease 2</fullName>
        <ecNumber evidence="9">3.1.13.1</ecNumber>
    </recommendedName>
    <alternativeName>
        <fullName evidence="9">Exoribonuclease II</fullName>
        <shortName evidence="9">RNase II</shortName>
        <shortName evidence="9">Ribonuclease II</shortName>
    </alternativeName>
</protein>
<dbReference type="HAMAP" id="MF_01036">
    <property type="entry name" value="RNase_II"/>
    <property type="match status" value="1"/>
</dbReference>
<comment type="subcellular location">
    <subcellularLocation>
        <location evidence="2 9">Cytoplasm</location>
    </subcellularLocation>
</comment>
<dbReference type="GO" id="GO:0006402">
    <property type="term" value="P:mRNA catabolic process"/>
    <property type="evidence" value="ECO:0007669"/>
    <property type="project" value="UniProtKB-UniRule"/>
</dbReference>
<evidence type="ECO:0000313" key="12">
    <source>
        <dbReference type="EMBL" id="VAX76501.1"/>
    </source>
</evidence>
<dbReference type="NCBIfam" id="NF003455">
    <property type="entry name" value="PRK05054.1"/>
    <property type="match status" value="1"/>
</dbReference>
<evidence type="ECO:0000259" key="11">
    <source>
        <dbReference type="SMART" id="SM00955"/>
    </source>
</evidence>
<dbReference type="GO" id="GO:0005829">
    <property type="term" value="C:cytosol"/>
    <property type="evidence" value="ECO:0007669"/>
    <property type="project" value="UniProtKB-ARBA"/>
</dbReference>
<dbReference type="STRING" id="1921549.GCA_900128825_00175"/>
<accession>A0A3B1DLB7</accession>
<evidence type="ECO:0000256" key="9">
    <source>
        <dbReference type="HAMAP-Rule" id="MF_01036"/>
    </source>
</evidence>
<comment type="similarity">
    <text evidence="3 9">Belongs to the RNR ribonuclease family. RNase II subfamily.</text>
</comment>
<comment type="catalytic activity">
    <reaction evidence="1 9">
        <text>Exonucleolytic cleavage in the 3'- to 5'-direction to yield nucleoside 5'-phosphates.</text>
        <dbReference type="EC" id="3.1.13.1"/>
    </reaction>
</comment>
<dbReference type="InterPro" id="IPR011804">
    <property type="entry name" value="RNase_II"/>
</dbReference>
<proteinExistence type="inferred from homology"/>
<dbReference type="PANTHER" id="PTHR23355:SF37">
    <property type="entry name" value="EXORIBONUCLEASE 2"/>
    <property type="match status" value="1"/>
</dbReference>
<dbReference type="SMART" id="SM00357">
    <property type="entry name" value="CSP"/>
    <property type="match status" value="1"/>
</dbReference>
<evidence type="ECO:0000256" key="5">
    <source>
        <dbReference type="ARBA" id="ARBA00022722"/>
    </source>
</evidence>
<keyword evidence="8 9" id="KW-0694">RNA-binding</keyword>
<dbReference type="Gene3D" id="2.40.50.640">
    <property type="match status" value="1"/>
</dbReference>
<organism evidence="12 13">
    <name type="scientific">Buchnera aphidicola</name>
    <name type="common">Cinara strobi</name>
    <dbReference type="NCBI Taxonomy" id="1921549"/>
    <lineage>
        <taxon>Bacteria</taxon>
        <taxon>Pseudomonadati</taxon>
        <taxon>Pseudomonadota</taxon>
        <taxon>Gammaproteobacteria</taxon>
        <taxon>Enterobacterales</taxon>
        <taxon>Erwiniaceae</taxon>
        <taxon>Buchnera</taxon>
    </lineage>
</organism>
<dbReference type="Pfam" id="PF00773">
    <property type="entry name" value="RNB"/>
    <property type="match status" value="1"/>
</dbReference>
<dbReference type="InterPro" id="IPR050180">
    <property type="entry name" value="RNR_Ribonuclease"/>
</dbReference>
<dbReference type="PANTHER" id="PTHR23355">
    <property type="entry name" value="RIBONUCLEASE"/>
    <property type="match status" value="1"/>
</dbReference>
<reference evidence="13" key="1">
    <citation type="submission" date="2018-09" db="EMBL/GenBank/DDBJ databases">
        <authorList>
            <person name="Manzano-Marin A."/>
            <person name="Manzano-Marin A."/>
        </authorList>
    </citation>
    <scope>NUCLEOTIDE SEQUENCE [LARGE SCALE GENOMIC DNA]</scope>
    <source>
        <strain evidence="13">BuCistrobi</strain>
    </source>
</reference>
<evidence type="ECO:0000256" key="1">
    <source>
        <dbReference type="ARBA" id="ARBA00001849"/>
    </source>
</evidence>
<evidence type="ECO:0000256" key="6">
    <source>
        <dbReference type="ARBA" id="ARBA00022801"/>
    </source>
</evidence>
<dbReference type="InterPro" id="IPR022966">
    <property type="entry name" value="RNase_II/R_CS"/>
</dbReference>
<evidence type="ECO:0000256" key="3">
    <source>
        <dbReference type="ARBA" id="ARBA00009925"/>
    </source>
</evidence>
<evidence type="ECO:0000256" key="7">
    <source>
        <dbReference type="ARBA" id="ARBA00022839"/>
    </source>
</evidence>
<dbReference type="PROSITE" id="PS01175">
    <property type="entry name" value="RIBONUCLEASE_II"/>
    <property type="match status" value="1"/>
</dbReference>
<keyword evidence="4 9" id="KW-0963">Cytoplasm</keyword>
<dbReference type="InterPro" id="IPR001900">
    <property type="entry name" value="RNase_II/R"/>
</dbReference>
<dbReference type="GO" id="GO:0003723">
    <property type="term" value="F:RNA binding"/>
    <property type="evidence" value="ECO:0007669"/>
    <property type="project" value="UniProtKB-KW"/>
</dbReference>
<dbReference type="InterPro" id="IPR013223">
    <property type="entry name" value="RNase_B_OB_dom"/>
</dbReference>
<dbReference type="GO" id="GO:0008859">
    <property type="term" value="F:exoribonuclease II activity"/>
    <property type="evidence" value="ECO:0007669"/>
    <property type="project" value="UniProtKB-UniRule"/>
</dbReference>
<dbReference type="Gene3D" id="2.40.50.140">
    <property type="entry name" value="Nucleic acid-binding proteins"/>
    <property type="match status" value="2"/>
</dbReference>
<dbReference type="AlphaFoldDB" id="A0A3B1DLB7"/>
<evidence type="ECO:0000256" key="2">
    <source>
        <dbReference type="ARBA" id="ARBA00004496"/>
    </source>
</evidence>
<dbReference type="InterPro" id="IPR011129">
    <property type="entry name" value="CSD"/>
</dbReference>
<dbReference type="Pfam" id="PF00575">
    <property type="entry name" value="S1"/>
    <property type="match status" value="1"/>
</dbReference>
<dbReference type="SUPFAM" id="SSF50249">
    <property type="entry name" value="Nucleic acid-binding proteins"/>
    <property type="match status" value="4"/>
</dbReference>
<feature type="domain" description="Cold-shock" evidence="10">
    <location>
        <begin position="23"/>
        <end position="79"/>
    </location>
</feature>
<keyword evidence="6 9" id="KW-0378">Hydrolase</keyword>
<evidence type="ECO:0000313" key="13">
    <source>
        <dbReference type="Proteomes" id="UP000271849"/>
    </source>
</evidence>
<dbReference type="InterPro" id="IPR012340">
    <property type="entry name" value="NA-bd_OB-fold"/>
</dbReference>
<dbReference type="InterPro" id="IPR004476">
    <property type="entry name" value="RNase_II/RNase_R"/>
</dbReference>
<dbReference type="Proteomes" id="UP000271849">
    <property type="component" value="Chromosome"/>
</dbReference>
<name>A0A3B1DLB7_9GAMM</name>
<keyword evidence="5 9" id="KW-0540">Nuclease</keyword>
<dbReference type="NCBIfam" id="TIGR00358">
    <property type="entry name" value="3_prime_RNase"/>
    <property type="match status" value="1"/>
</dbReference>
<evidence type="ECO:0000256" key="8">
    <source>
        <dbReference type="ARBA" id="ARBA00022884"/>
    </source>
</evidence>